<dbReference type="SUPFAM" id="SSF48726">
    <property type="entry name" value="Immunoglobulin"/>
    <property type="match status" value="1"/>
</dbReference>
<keyword evidence="8" id="KW-1185">Reference proteome</keyword>
<evidence type="ECO:0000256" key="1">
    <source>
        <dbReference type="ARBA" id="ARBA00004370"/>
    </source>
</evidence>
<dbReference type="PANTHER" id="PTHR12080">
    <property type="entry name" value="SIGNALING LYMPHOCYTIC ACTIVATION MOLECULE"/>
    <property type="match status" value="1"/>
</dbReference>
<dbReference type="Proteomes" id="UP000796761">
    <property type="component" value="Unassembled WGS sequence"/>
</dbReference>
<dbReference type="InterPro" id="IPR007110">
    <property type="entry name" value="Ig-like_dom"/>
</dbReference>
<dbReference type="GO" id="GO:0005911">
    <property type="term" value="C:cell-cell junction"/>
    <property type="evidence" value="ECO:0007669"/>
    <property type="project" value="TreeGrafter"/>
</dbReference>
<evidence type="ECO:0000259" key="6">
    <source>
        <dbReference type="PROSITE" id="PS50835"/>
    </source>
</evidence>
<dbReference type="Pfam" id="PF13927">
    <property type="entry name" value="Ig_3"/>
    <property type="match status" value="1"/>
</dbReference>
<gene>
    <name evidence="7" type="ORF">HGM15179_016089</name>
</gene>
<proteinExistence type="predicted"/>
<evidence type="ECO:0000313" key="7">
    <source>
        <dbReference type="EMBL" id="TRZ11014.1"/>
    </source>
</evidence>
<dbReference type="SMART" id="SM00409">
    <property type="entry name" value="IG"/>
    <property type="match status" value="1"/>
</dbReference>
<organism evidence="7 8">
    <name type="scientific">Zosterops borbonicus</name>
    <dbReference type="NCBI Taxonomy" id="364589"/>
    <lineage>
        <taxon>Eukaryota</taxon>
        <taxon>Metazoa</taxon>
        <taxon>Chordata</taxon>
        <taxon>Craniata</taxon>
        <taxon>Vertebrata</taxon>
        <taxon>Euteleostomi</taxon>
        <taxon>Archelosauria</taxon>
        <taxon>Archosauria</taxon>
        <taxon>Dinosauria</taxon>
        <taxon>Saurischia</taxon>
        <taxon>Theropoda</taxon>
        <taxon>Coelurosauria</taxon>
        <taxon>Aves</taxon>
        <taxon>Neognathae</taxon>
        <taxon>Neoaves</taxon>
        <taxon>Telluraves</taxon>
        <taxon>Australaves</taxon>
        <taxon>Passeriformes</taxon>
        <taxon>Sylvioidea</taxon>
        <taxon>Zosteropidae</taxon>
        <taxon>Zosterops</taxon>
    </lineage>
</organism>
<accession>A0A8K1LEJ6</accession>
<feature type="transmembrane region" description="Helical" evidence="5">
    <location>
        <begin position="253"/>
        <end position="273"/>
    </location>
</feature>
<keyword evidence="3 5" id="KW-0472">Membrane</keyword>
<sequence>MSVLRLGPISFCAEVFSGKSLFLITRVGETLPRCLVASELPQSCSSPTARTLPPCHSADLRPARGSLVSAVGCTVLLTAPALQGRGNVSWESRLGSEESIILSYAFQHPPNVSLLYENRTVFDESSLSLQVVLEKGDGRLYRLRAREEATDWFHLHVVEPLSQPKIVGDSLVKAGGNTKLVCNVVEGKADSYWWKKNGEVLLRSERIEFVENTTLCILQASLSDSGYYTCVVSNAVSQNETSFLLQVHHSTNVVLPVLLSCVIIGLLAGVLVWCQKRENLCKRCW</sequence>
<dbReference type="OrthoDB" id="6353782at2759"/>
<keyword evidence="5" id="KW-1133">Transmembrane helix</keyword>
<dbReference type="InterPro" id="IPR015631">
    <property type="entry name" value="CD2/SLAM_rcpt"/>
</dbReference>
<evidence type="ECO:0000256" key="5">
    <source>
        <dbReference type="SAM" id="Phobius"/>
    </source>
</evidence>
<dbReference type="SMART" id="SM00408">
    <property type="entry name" value="IGc2"/>
    <property type="match status" value="1"/>
</dbReference>
<keyword evidence="5" id="KW-0812">Transmembrane</keyword>
<dbReference type="PANTHER" id="PTHR12080:SF59">
    <property type="entry name" value="HEPATIC AND GLIAL CELL ADHESION MOLECULE"/>
    <property type="match status" value="1"/>
</dbReference>
<feature type="domain" description="Ig-like" evidence="6">
    <location>
        <begin position="164"/>
        <end position="242"/>
    </location>
</feature>
<evidence type="ECO:0000256" key="3">
    <source>
        <dbReference type="ARBA" id="ARBA00023136"/>
    </source>
</evidence>
<reference evidence="7" key="1">
    <citation type="submission" date="2019-04" db="EMBL/GenBank/DDBJ databases">
        <title>Genome assembly of Zosterops borbonicus 15179.</title>
        <authorList>
            <person name="Leroy T."/>
            <person name="Anselmetti Y."/>
            <person name="Tilak M.-K."/>
            <person name="Nabholz B."/>
        </authorList>
    </citation>
    <scope>NUCLEOTIDE SEQUENCE</scope>
    <source>
        <strain evidence="7">HGM_15179</strain>
        <tissue evidence="7">Muscle</tissue>
    </source>
</reference>
<evidence type="ECO:0000313" key="8">
    <source>
        <dbReference type="Proteomes" id="UP000796761"/>
    </source>
</evidence>
<comment type="subcellular location">
    <subcellularLocation>
        <location evidence="1">Membrane</location>
    </subcellularLocation>
</comment>
<keyword evidence="4" id="KW-0325">Glycoprotein</keyword>
<dbReference type="EMBL" id="SWJQ01000772">
    <property type="protein sequence ID" value="TRZ11014.1"/>
    <property type="molecule type" value="Genomic_DNA"/>
</dbReference>
<dbReference type="AlphaFoldDB" id="A0A8K1LEJ6"/>
<evidence type="ECO:0000256" key="4">
    <source>
        <dbReference type="ARBA" id="ARBA00023180"/>
    </source>
</evidence>
<protein>
    <recommendedName>
        <fullName evidence="6">Ig-like domain-containing protein</fullName>
    </recommendedName>
</protein>
<evidence type="ECO:0000256" key="2">
    <source>
        <dbReference type="ARBA" id="ARBA00022729"/>
    </source>
</evidence>
<dbReference type="InterPro" id="IPR003599">
    <property type="entry name" value="Ig_sub"/>
</dbReference>
<dbReference type="GO" id="GO:0016020">
    <property type="term" value="C:membrane"/>
    <property type="evidence" value="ECO:0007669"/>
    <property type="project" value="UniProtKB-SubCell"/>
</dbReference>
<dbReference type="Gene3D" id="2.60.40.10">
    <property type="entry name" value="Immunoglobulins"/>
    <property type="match status" value="1"/>
</dbReference>
<dbReference type="InterPro" id="IPR036179">
    <property type="entry name" value="Ig-like_dom_sf"/>
</dbReference>
<name>A0A8K1LEJ6_9PASS</name>
<comment type="caution">
    <text evidence="7">The sequence shown here is derived from an EMBL/GenBank/DDBJ whole genome shotgun (WGS) entry which is preliminary data.</text>
</comment>
<dbReference type="PROSITE" id="PS50835">
    <property type="entry name" value="IG_LIKE"/>
    <property type="match status" value="1"/>
</dbReference>
<keyword evidence="2" id="KW-0732">Signal</keyword>
<dbReference type="InterPro" id="IPR013783">
    <property type="entry name" value="Ig-like_fold"/>
</dbReference>
<dbReference type="InterPro" id="IPR003598">
    <property type="entry name" value="Ig_sub2"/>
</dbReference>